<keyword evidence="2" id="KW-1185">Reference proteome</keyword>
<gene>
    <name evidence="1" type="ORF">ARMGADRAFT_1071414</name>
</gene>
<reference evidence="2" key="1">
    <citation type="journal article" date="2017" name="Nat. Ecol. Evol.">
        <title>Genome expansion and lineage-specific genetic innovations in the forest pathogenic fungi Armillaria.</title>
        <authorList>
            <person name="Sipos G."/>
            <person name="Prasanna A.N."/>
            <person name="Walter M.C."/>
            <person name="O'Connor E."/>
            <person name="Balint B."/>
            <person name="Krizsan K."/>
            <person name="Kiss B."/>
            <person name="Hess J."/>
            <person name="Varga T."/>
            <person name="Slot J."/>
            <person name="Riley R."/>
            <person name="Boka B."/>
            <person name="Rigling D."/>
            <person name="Barry K."/>
            <person name="Lee J."/>
            <person name="Mihaltcheva S."/>
            <person name="LaButti K."/>
            <person name="Lipzen A."/>
            <person name="Waldron R."/>
            <person name="Moloney N.M."/>
            <person name="Sperisen C."/>
            <person name="Kredics L."/>
            <person name="Vagvoelgyi C."/>
            <person name="Patrignani A."/>
            <person name="Fitzpatrick D."/>
            <person name="Nagy I."/>
            <person name="Doyle S."/>
            <person name="Anderson J.B."/>
            <person name="Grigoriev I.V."/>
            <person name="Gueldener U."/>
            <person name="Muensterkoetter M."/>
            <person name="Nagy L.G."/>
        </authorList>
    </citation>
    <scope>NUCLEOTIDE SEQUENCE [LARGE SCALE GENOMIC DNA]</scope>
    <source>
        <strain evidence="2">Ar21-2</strain>
    </source>
</reference>
<dbReference type="InParanoid" id="A0A2H3E377"/>
<proteinExistence type="predicted"/>
<name>A0A2H3E377_ARMGA</name>
<evidence type="ECO:0000313" key="2">
    <source>
        <dbReference type="Proteomes" id="UP000217790"/>
    </source>
</evidence>
<dbReference type="Proteomes" id="UP000217790">
    <property type="component" value="Unassembled WGS sequence"/>
</dbReference>
<dbReference type="OMA" id="IENHDEF"/>
<protein>
    <submittedName>
        <fullName evidence="1">Uncharacterized protein</fullName>
    </submittedName>
</protein>
<organism evidence="1 2">
    <name type="scientific">Armillaria gallica</name>
    <name type="common">Bulbous honey fungus</name>
    <name type="synonym">Armillaria bulbosa</name>
    <dbReference type="NCBI Taxonomy" id="47427"/>
    <lineage>
        <taxon>Eukaryota</taxon>
        <taxon>Fungi</taxon>
        <taxon>Dikarya</taxon>
        <taxon>Basidiomycota</taxon>
        <taxon>Agaricomycotina</taxon>
        <taxon>Agaricomycetes</taxon>
        <taxon>Agaricomycetidae</taxon>
        <taxon>Agaricales</taxon>
        <taxon>Marasmiineae</taxon>
        <taxon>Physalacriaceae</taxon>
        <taxon>Armillaria</taxon>
    </lineage>
</organism>
<dbReference type="EMBL" id="KZ293645">
    <property type="protein sequence ID" value="PBL01900.1"/>
    <property type="molecule type" value="Genomic_DNA"/>
</dbReference>
<accession>A0A2H3E377</accession>
<dbReference type="AlphaFoldDB" id="A0A2H3E377"/>
<dbReference type="OrthoDB" id="2998649at2759"/>
<evidence type="ECO:0000313" key="1">
    <source>
        <dbReference type="EMBL" id="PBL01900.1"/>
    </source>
</evidence>
<sequence length="419" mass="45769">MQGSFCLSSSSSPSKTWTICGLESCAKRAAAFCGLCKLHCHQSGRTNICGVHGYVPQSPQPWEPPTAGTSNTPTTEPSLINVLPDGIENHDEFSQHIDLDWGLHFINDAGYTAEPQTGGANTAPPLSAPTMVDAVPAVVDRARHRDQEMANKECTIVVTVFAKPSFSPRKYQIIVHACGITADDLEHFQKYDNGIWVNYGPAVIVRKGDKLVLRLFGVKVCPGFETPKRQHSASSASDVQTVGQQSLTKVIQTAQGHVAAPALMLSSSSMNTDGLPIKEMIDLSMSNDEDDDLYAFILQTSAPGGPELPASTGHNLLDAESNTPGCADGKNTWPFKYAVDQHECFVQVEELLQKQKIKLADTFMKVQSTCWVDGTWYQHYRAWKAIKNGDHWGHEVLVAAIKAGRTDEGKWARFTLKKA</sequence>